<protein>
    <submittedName>
        <fullName evidence="2">Uncharacterized protein</fullName>
    </submittedName>
</protein>
<gene>
    <name evidence="2" type="ORF">WA026_006561</name>
</gene>
<proteinExistence type="predicted"/>
<keyword evidence="3" id="KW-1185">Reference proteome</keyword>
<evidence type="ECO:0000256" key="1">
    <source>
        <dbReference type="SAM" id="MobiDB-lite"/>
    </source>
</evidence>
<reference evidence="2 3" key="1">
    <citation type="submission" date="2023-03" db="EMBL/GenBank/DDBJ databases">
        <title>Genome insight into feeding habits of ladybird beetles.</title>
        <authorList>
            <person name="Li H.-S."/>
            <person name="Huang Y.-H."/>
            <person name="Pang H."/>
        </authorList>
    </citation>
    <scope>NUCLEOTIDE SEQUENCE [LARGE SCALE GENOMIC DNA]</scope>
    <source>
        <strain evidence="2">SYSU_2023b</strain>
        <tissue evidence="2">Whole body</tissue>
    </source>
</reference>
<dbReference type="EMBL" id="JARQZJ010000062">
    <property type="protein sequence ID" value="KAK9879491.1"/>
    <property type="molecule type" value="Genomic_DNA"/>
</dbReference>
<organism evidence="2 3">
    <name type="scientific">Henosepilachna vigintioctopunctata</name>
    <dbReference type="NCBI Taxonomy" id="420089"/>
    <lineage>
        <taxon>Eukaryota</taxon>
        <taxon>Metazoa</taxon>
        <taxon>Ecdysozoa</taxon>
        <taxon>Arthropoda</taxon>
        <taxon>Hexapoda</taxon>
        <taxon>Insecta</taxon>
        <taxon>Pterygota</taxon>
        <taxon>Neoptera</taxon>
        <taxon>Endopterygota</taxon>
        <taxon>Coleoptera</taxon>
        <taxon>Polyphaga</taxon>
        <taxon>Cucujiformia</taxon>
        <taxon>Coccinelloidea</taxon>
        <taxon>Coccinellidae</taxon>
        <taxon>Epilachninae</taxon>
        <taxon>Epilachnini</taxon>
        <taxon>Henosepilachna</taxon>
    </lineage>
</organism>
<accession>A0AAW1U773</accession>
<sequence length="184" mass="20614">MAQYLEKYHWLSVVQTGRDSCPLLGEWSVTVITLLFLLPIQNTSNVTGNRREQIKHPVPECDNTCNPYAFNVYSRSAVIFTTRVEVEAQLRHSERAIFADVDEDNHYAPPVPAHLPSFGANPIAGGRRRVPRDACPPRARAKGRRGSRNKNKMIYSHRFTAAYRGVAANFQSADLGQITTTSTT</sequence>
<evidence type="ECO:0000313" key="2">
    <source>
        <dbReference type="EMBL" id="KAK9879491.1"/>
    </source>
</evidence>
<evidence type="ECO:0000313" key="3">
    <source>
        <dbReference type="Proteomes" id="UP001431783"/>
    </source>
</evidence>
<dbReference type="AlphaFoldDB" id="A0AAW1U773"/>
<comment type="caution">
    <text evidence="2">The sequence shown here is derived from an EMBL/GenBank/DDBJ whole genome shotgun (WGS) entry which is preliminary data.</text>
</comment>
<name>A0AAW1U773_9CUCU</name>
<dbReference type="Proteomes" id="UP001431783">
    <property type="component" value="Unassembled WGS sequence"/>
</dbReference>
<feature type="region of interest" description="Disordered" evidence="1">
    <location>
        <begin position="118"/>
        <end position="150"/>
    </location>
</feature>
<feature type="compositionally biased region" description="Basic residues" evidence="1">
    <location>
        <begin position="139"/>
        <end position="150"/>
    </location>
</feature>